<protein>
    <submittedName>
        <fullName evidence="1">Uncharacterized protein</fullName>
    </submittedName>
</protein>
<proteinExistence type="predicted"/>
<dbReference type="RefSeq" id="WP_216549366.1">
    <property type="nucleotide sequence ID" value="NZ_JAHLQO010000004.1"/>
</dbReference>
<organism evidence="1 2">
    <name type="scientific">Peptoniphilus ovalis</name>
    <dbReference type="NCBI Taxonomy" id="2841503"/>
    <lineage>
        <taxon>Bacteria</taxon>
        <taxon>Bacillati</taxon>
        <taxon>Bacillota</taxon>
        <taxon>Tissierellia</taxon>
        <taxon>Tissierellales</taxon>
        <taxon>Peptoniphilaceae</taxon>
        <taxon>Peptoniphilus</taxon>
    </lineage>
</organism>
<evidence type="ECO:0000313" key="1">
    <source>
        <dbReference type="EMBL" id="MBU5669534.1"/>
    </source>
</evidence>
<dbReference type="Proteomes" id="UP000783742">
    <property type="component" value="Unassembled WGS sequence"/>
</dbReference>
<name>A0ABS6FH88_9FIRM</name>
<gene>
    <name evidence="1" type="ORF">KQI68_06735</name>
</gene>
<dbReference type="EMBL" id="JAHLQO010000004">
    <property type="protein sequence ID" value="MBU5669534.1"/>
    <property type="molecule type" value="Genomic_DNA"/>
</dbReference>
<reference evidence="1 2" key="1">
    <citation type="submission" date="2021-06" db="EMBL/GenBank/DDBJ databases">
        <authorList>
            <person name="Sun Q."/>
            <person name="Li D."/>
        </authorList>
    </citation>
    <scope>NUCLEOTIDE SEQUENCE [LARGE SCALE GENOMIC DNA]</scope>
    <source>
        <strain evidence="1 2">MSJ-1</strain>
    </source>
</reference>
<accession>A0ABS6FH88</accession>
<comment type="caution">
    <text evidence="1">The sequence shown here is derived from an EMBL/GenBank/DDBJ whole genome shotgun (WGS) entry which is preliminary data.</text>
</comment>
<sequence length="99" mass="11658">MKRKSIEPKRMNNQKPSVIVIKKDLSIKDMLPDYQFEYDVELTSDEPIQIAESYRKFLEENSDLLLDGYNSKDSESIREGFKRAVAITELFFKSLYIDN</sequence>
<evidence type="ECO:0000313" key="2">
    <source>
        <dbReference type="Proteomes" id="UP000783742"/>
    </source>
</evidence>
<keyword evidence="2" id="KW-1185">Reference proteome</keyword>